<evidence type="ECO:0000256" key="2">
    <source>
        <dbReference type="ARBA" id="ARBA00022729"/>
    </source>
</evidence>
<proteinExistence type="predicted"/>
<reference evidence="7 8" key="1">
    <citation type="submission" date="2013-05" db="EMBL/GenBank/DDBJ databases">
        <title>The Genome Sequence of Corynebacterium pyruviciproducens 1773O (ATCC BAA-1742).</title>
        <authorList>
            <consortium name="The Broad Institute Genomics Platform"/>
            <person name="Earl A."/>
            <person name="Ward D."/>
            <person name="Feldgarden M."/>
            <person name="Gevers D."/>
            <person name="Tong J."/>
            <person name="Walker B."/>
            <person name="Young S."/>
            <person name="Zeng Q."/>
            <person name="Gargeya S."/>
            <person name="Fitzgerald M."/>
            <person name="Haas B."/>
            <person name="Abouelleil A."/>
            <person name="Allen A.W."/>
            <person name="Alvarado L."/>
            <person name="Arachchi H.M."/>
            <person name="Berlin A.M."/>
            <person name="Chapman S.B."/>
            <person name="Gainer-Dewar J."/>
            <person name="Goldberg J."/>
            <person name="Griggs A."/>
            <person name="Gujja S."/>
            <person name="Hansen M."/>
            <person name="Howarth C."/>
            <person name="Imamovic A."/>
            <person name="Ireland A."/>
            <person name="Larimer J."/>
            <person name="McCowan C."/>
            <person name="Murphy C."/>
            <person name="Pearson M."/>
            <person name="Poon T.W."/>
            <person name="Priest M."/>
            <person name="Roberts A."/>
            <person name="Saif S."/>
            <person name="Shea T."/>
            <person name="Sisk P."/>
            <person name="Sykes S."/>
            <person name="Wortman J."/>
            <person name="Nusbaum C."/>
            <person name="Birren B."/>
        </authorList>
    </citation>
    <scope>NUCLEOTIDE SEQUENCE [LARGE SCALE GENOMIC DNA]</scope>
    <source>
        <strain evidence="7 8">ATCC BAA-1742</strain>
    </source>
</reference>
<sequence>MLSRKPPAPRAGSTTEEHMRTYTAFALTGLVAAGLLAGCSTSTASEDPLTVTTTSTEPASTESTPTEAPKEACTDPTMDLAETQFGLYLSDEALPSDPSPWTFEVEENQFDPCAQLSWVVLEGKNDPGKALVFFHGEDMIRDQEPVVLPVADVIRVSDTQVKVGDTTYTLEGESLTVDNPSQGQTLSIATPPPAREAITRYYGNVNGKPWDQELKPSGMYTYPIGEHNLLCSNPYEGRIMCQRGNFPHVNTMEQDGLIDDQSADVAMMSFSLPFYLETQYLPGGNMEGDGTLAPGTYRQGDLLIKYTGDTLTFTNGTVAYELGDGIARFNDDSPLLLDSIKASEYLRSIGG</sequence>
<evidence type="ECO:0000256" key="3">
    <source>
        <dbReference type="ARBA" id="ARBA00023136"/>
    </source>
</evidence>
<dbReference type="PATRIC" id="fig|1125779.3.peg.1713"/>
<dbReference type="Proteomes" id="UP000014408">
    <property type="component" value="Unassembled WGS sequence"/>
</dbReference>
<comment type="caution">
    <text evidence="7">The sequence shown here is derived from an EMBL/GenBank/DDBJ whole genome shotgun (WGS) entry which is preliminary data.</text>
</comment>
<dbReference type="HOGENOM" id="CLU_749483_0_0_11"/>
<feature type="compositionally biased region" description="Low complexity" evidence="6">
    <location>
        <begin position="52"/>
        <end position="67"/>
    </location>
</feature>
<evidence type="ECO:0000313" key="8">
    <source>
        <dbReference type="Proteomes" id="UP000014408"/>
    </source>
</evidence>
<dbReference type="AlphaFoldDB" id="S2ZX07"/>
<dbReference type="InterPro" id="IPR025971">
    <property type="entry name" value="LppP/LprE"/>
</dbReference>
<feature type="region of interest" description="Disordered" evidence="6">
    <location>
        <begin position="42"/>
        <end position="73"/>
    </location>
</feature>
<organism evidence="7 8">
    <name type="scientific">Corynebacterium pyruviciproducens ATCC BAA-1742</name>
    <dbReference type="NCBI Taxonomy" id="1125779"/>
    <lineage>
        <taxon>Bacteria</taxon>
        <taxon>Bacillati</taxon>
        <taxon>Actinomycetota</taxon>
        <taxon>Actinomycetes</taxon>
        <taxon>Mycobacteriales</taxon>
        <taxon>Corynebacteriaceae</taxon>
        <taxon>Corynebacterium</taxon>
    </lineage>
</organism>
<gene>
    <name evidence="7" type="ORF">HMPREF1219_01763</name>
</gene>
<keyword evidence="4" id="KW-0564">Palmitate</keyword>
<name>S2ZX07_9CORY</name>
<protein>
    <recommendedName>
        <fullName evidence="9">LppP/LprE lipoprotein</fullName>
    </recommendedName>
</protein>
<keyword evidence="3" id="KW-0472">Membrane</keyword>
<keyword evidence="8" id="KW-1185">Reference proteome</keyword>
<dbReference type="Pfam" id="PF14041">
    <property type="entry name" value="Lipoprotein_21"/>
    <property type="match status" value="1"/>
</dbReference>
<evidence type="ECO:0008006" key="9">
    <source>
        <dbReference type="Google" id="ProtNLM"/>
    </source>
</evidence>
<keyword evidence="1" id="KW-1003">Cell membrane</keyword>
<keyword evidence="5" id="KW-0449">Lipoprotein</keyword>
<dbReference type="eggNOG" id="ENOG5031WSK">
    <property type="taxonomic scope" value="Bacteria"/>
</dbReference>
<evidence type="ECO:0000256" key="1">
    <source>
        <dbReference type="ARBA" id="ARBA00022475"/>
    </source>
</evidence>
<evidence type="ECO:0000256" key="5">
    <source>
        <dbReference type="ARBA" id="ARBA00023288"/>
    </source>
</evidence>
<keyword evidence="2" id="KW-0732">Signal</keyword>
<evidence type="ECO:0000313" key="7">
    <source>
        <dbReference type="EMBL" id="EPD68579.1"/>
    </source>
</evidence>
<evidence type="ECO:0000256" key="4">
    <source>
        <dbReference type="ARBA" id="ARBA00023139"/>
    </source>
</evidence>
<evidence type="ECO:0000256" key="6">
    <source>
        <dbReference type="SAM" id="MobiDB-lite"/>
    </source>
</evidence>
<dbReference type="EMBL" id="ATBY01000015">
    <property type="protein sequence ID" value="EPD68579.1"/>
    <property type="molecule type" value="Genomic_DNA"/>
</dbReference>
<accession>S2ZX07</accession>